<feature type="compositionally biased region" description="Basic and acidic residues" evidence="1">
    <location>
        <begin position="1"/>
        <end position="12"/>
    </location>
</feature>
<evidence type="ECO:0000313" key="2">
    <source>
        <dbReference type="EMBL" id="KAF4624713.1"/>
    </source>
</evidence>
<feature type="compositionally biased region" description="Polar residues" evidence="1">
    <location>
        <begin position="100"/>
        <end position="113"/>
    </location>
</feature>
<feature type="compositionally biased region" description="Basic and acidic residues" evidence="1">
    <location>
        <begin position="22"/>
        <end position="37"/>
    </location>
</feature>
<organism evidence="2 3">
    <name type="scientific">Cudoniella acicularis</name>
    <dbReference type="NCBI Taxonomy" id="354080"/>
    <lineage>
        <taxon>Eukaryota</taxon>
        <taxon>Fungi</taxon>
        <taxon>Dikarya</taxon>
        <taxon>Ascomycota</taxon>
        <taxon>Pezizomycotina</taxon>
        <taxon>Leotiomycetes</taxon>
        <taxon>Helotiales</taxon>
        <taxon>Tricladiaceae</taxon>
        <taxon>Cudoniella</taxon>
    </lineage>
</organism>
<protein>
    <submittedName>
        <fullName evidence="2">Uncharacterized protein</fullName>
    </submittedName>
</protein>
<proteinExistence type="predicted"/>
<reference evidence="2 3" key="1">
    <citation type="submission" date="2020-03" db="EMBL/GenBank/DDBJ databases">
        <title>Draft Genome Sequence of Cudoniella acicularis.</title>
        <authorList>
            <person name="Buettner E."/>
            <person name="Kellner H."/>
        </authorList>
    </citation>
    <scope>NUCLEOTIDE SEQUENCE [LARGE SCALE GENOMIC DNA]</scope>
    <source>
        <strain evidence="2 3">DSM 108380</strain>
    </source>
</reference>
<name>A0A8H4R882_9HELO</name>
<dbReference type="AlphaFoldDB" id="A0A8H4R882"/>
<evidence type="ECO:0000256" key="1">
    <source>
        <dbReference type="SAM" id="MobiDB-lite"/>
    </source>
</evidence>
<gene>
    <name evidence="2" type="ORF">G7Y89_g13454</name>
</gene>
<keyword evidence="3" id="KW-1185">Reference proteome</keyword>
<accession>A0A8H4R882</accession>
<evidence type="ECO:0000313" key="3">
    <source>
        <dbReference type="Proteomes" id="UP000566819"/>
    </source>
</evidence>
<comment type="caution">
    <text evidence="2">The sequence shown here is derived from an EMBL/GenBank/DDBJ whole genome shotgun (WGS) entry which is preliminary data.</text>
</comment>
<dbReference type="EMBL" id="JAAMPI010001574">
    <property type="protein sequence ID" value="KAF4624713.1"/>
    <property type="molecule type" value="Genomic_DNA"/>
</dbReference>
<feature type="region of interest" description="Disordered" evidence="1">
    <location>
        <begin position="99"/>
        <end position="121"/>
    </location>
</feature>
<sequence length="121" mass="13200">MRDARCVRRGSTERLQGPFPFDDARGADGRDWPGPRHQEVAIPETDWLSFHEGVTMHALIRHSDGLHCARGPDIASVCFCLKRCLTTITAPFQKVLVMQSGGSASGPGTTLSKPISVRRAS</sequence>
<dbReference type="Proteomes" id="UP000566819">
    <property type="component" value="Unassembled WGS sequence"/>
</dbReference>
<feature type="region of interest" description="Disordered" evidence="1">
    <location>
        <begin position="1"/>
        <end position="37"/>
    </location>
</feature>